<evidence type="ECO:0000256" key="7">
    <source>
        <dbReference type="HAMAP-Rule" id="MF_01200"/>
    </source>
</evidence>
<feature type="binding site" evidence="7 9">
    <location>
        <position position="11"/>
    </location>
    <ligand>
        <name>substrate</name>
    </ligand>
</feature>
<keyword evidence="13" id="KW-1185">Reference proteome</keyword>
<feature type="active site" description="Proton donor" evidence="7">
    <location>
        <position position="62"/>
    </location>
</feature>
<protein>
    <recommendedName>
        <fullName evidence="7">Orotidine 5'-phosphate decarboxylase</fullName>
        <ecNumber evidence="7">4.1.1.23</ecNumber>
    </recommendedName>
    <alternativeName>
        <fullName evidence="7">OMP decarboxylase</fullName>
        <shortName evidence="7">OMPDCase</shortName>
        <shortName evidence="7">OMPdecase</shortName>
    </alternativeName>
</protein>
<dbReference type="AlphaFoldDB" id="A0A0J7Y7M2"/>
<dbReference type="SMART" id="SM00934">
    <property type="entry name" value="OMPdecase"/>
    <property type="match status" value="1"/>
</dbReference>
<dbReference type="GO" id="GO:0006207">
    <property type="term" value="P:'de novo' pyrimidine nucleobase biosynthetic process"/>
    <property type="evidence" value="ECO:0007669"/>
    <property type="project" value="InterPro"/>
</dbReference>
<evidence type="ECO:0000259" key="11">
    <source>
        <dbReference type="SMART" id="SM00934"/>
    </source>
</evidence>
<dbReference type="InterPro" id="IPR018089">
    <property type="entry name" value="OMPdecase_AS"/>
</dbReference>
<proteinExistence type="inferred from homology"/>
<evidence type="ECO:0000256" key="1">
    <source>
        <dbReference type="ARBA" id="ARBA00002356"/>
    </source>
</evidence>
<evidence type="ECO:0000256" key="4">
    <source>
        <dbReference type="ARBA" id="ARBA00022975"/>
    </source>
</evidence>
<comment type="similarity">
    <text evidence="7">Belongs to the OMP decarboxylase family. Type 1 subfamily.</text>
</comment>
<sequence length="225" mass="23598">MNHNPVYLALDLPRLDAAEALARKVAGHIGGIKLGLEFFCAHGHHGVHELHKLGLPIFLDLKLHDIPNTVAGAMQAIHVLQPSIVTIHAAGGRAMMEDAKAAAGENCKVVAVTVLTSLDGDDLAAIGVKDEPHAQALRLADLAHSAGLDGIVCSGHEVGAVHKQWKDGYFVVPGLRPADGRVGDQKRTVTPREARDAGASVLVIGRPITRAEDPLAAARAIEGTL</sequence>
<dbReference type="Proteomes" id="UP000052268">
    <property type="component" value="Unassembled WGS sequence"/>
</dbReference>
<reference evidence="12 13" key="1">
    <citation type="journal article" date="2015" name="G3 (Bethesda)">
        <title>Insights into Ongoing Evolution of the Hexachlorocyclohexane Catabolic Pathway from Comparative Genomics of Ten Sphingomonadaceae Strains.</title>
        <authorList>
            <person name="Pearce S.L."/>
            <person name="Oakeshott J.G."/>
            <person name="Pandey G."/>
        </authorList>
    </citation>
    <scope>NUCLEOTIDE SEQUENCE [LARGE SCALE GENOMIC DNA]</scope>
    <source>
        <strain evidence="12 13">LL02</strain>
    </source>
</reference>
<comment type="function">
    <text evidence="1 7">Catalyzes the decarboxylation of orotidine 5'-monophosphate (OMP) to uridine 5'-monophosphate (UMP).</text>
</comment>
<evidence type="ECO:0000313" key="13">
    <source>
        <dbReference type="Proteomes" id="UP000052268"/>
    </source>
</evidence>
<gene>
    <name evidence="7" type="primary">pyrF</name>
    <name evidence="12" type="ORF">V474_12275</name>
</gene>
<dbReference type="PATRIC" id="fig|1114963.3.peg.1360"/>
<dbReference type="OrthoDB" id="9806203at2"/>
<dbReference type="Gene3D" id="3.20.20.70">
    <property type="entry name" value="Aldolase class I"/>
    <property type="match status" value="1"/>
</dbReference>
<organism evidence="12 13">
    <name type="scientific">Novosphingobium barchaimii LL02</name>
    <dbReference type="NCBI Taxonomy" id="1114963"/>
    <lineage>
        <taxon>Bacteria</taxon>
        <taxon>Pseudomonadati</taxon>
        <taxon>Pseudomonadota</taxon>
        <taxon>Alphaproteobacteria</taxon>
        <taxon>Sphingomonadales</taxon>
        <taxon>Sphingomonadaceae</taxon>
        <taxon>Novosphingobium</taxon>
    </lineage>
</organism>
<dbReference type="InterPro" id="IPR001754">
    <property type="entry name" value="OMPdeCOase_dom"/>
</dbReference>
<comment type="catalytic activity">
    <reaction evidence="6 7 10">
        <text>orotidine 5'-phosphate + H(+) = UMP + CO2</text>
        <dbReference type="Rhea" id="RHEA:11596"/>
        <dbReference type="ChEBI" id="CHEBI:15378"/>
        <dbReference type="ChEBI" id="CHEBI:16526"/>
        <dbReference type="ChEBI" id="CHEBI:57538"/>
        <dbReference type="ChEBI" id="CHEBI:57865"/>
        <dbReference type="EC" id="4.1.1.23"/>
    </reaction>
</comment>
<dbReference type="InterPro" id="IPR047596">
    <property type="entry name" value="OMPdecase_bac"/>
</dbReference>
<evidence type="ECO:0000256" key="9">
    <source>
        <dbReference type="PIRSR" id="PIRSR614732-2"/>
    </source>
</evidence>
<dbReference type="CDD" id="cd04725">
    <property type="entry name" value="OMP_decarboxylase_like"/>
    <property type="match status" value="1"/>
</dbReference>
<dbReference type="PROSITE" id="PS00156">
    <property type="entry name" value="OMPDECASE"/>
    <property type="match status" value="1"/>
</dbReference>
<dbReference type="GO" id="GO:0005829">
    <property type="term" value="C:cytosol"/>
    <property type="evidence" value="ECO:0007669"/>
    <property type="project" value="TreeGrafter"/>
</dbReference>
<feature type="binding site" evidence="7 9">
    <location>
        <position position="206"/>
    </location>
    <ligand>
        <name>substrate</name>
    </ligand>
</feature>
<feature type="active site" description="For OMPdecase activity" evidence="8">
    <location>
        <position position="65"/>
    </location>
</feature>
<dbReference type="GO" id="GO:0004590">
    <property type="term" value="F:orotidine-5'-phosphate decarboxylase activity"/>
    <property type="evidence" value="ECO:0007669"/>
    <property type="project" value="UniProtKB-UniRule"/>
</dbReference>
<dbReference type="EC" id="4.1.1.23" evidence="7"/>
<evidence type="ECO:0000256" key="5">
    <source>
        <dbReference type="ARBA" id="ARBA00023239"/>
    </source>
</evidence>
<keyword evidence="4 7" id="KW-0665">Pyrimidine biosynthesis</keyword>
<accession>A0A0J7Y7M2</accession>
<comment type="subunit">
    <text evidence="7">Homodimer.</text>
</comment>
<keyword evidence="5 7" id="KW-0456">Lyase</keyword>
<feature type="active site" description="For OMPdecase activity" evidence="8">
    <location>
        <position position="60"/>
    </location>
</feature>
<evidence type="ECO:0000256" key="6">
    <source>
        <dbReference type="ARBA" id="ARBA00049157"/>
    </source>
</evidence>
<keyword evidence="3 7" id="KW-0210">Decarboxylase</keyword>
<evidence type="ECO:0000256" key="8">
    <source>
        <dbReference type="PIRSR" id="PIRSR614732-1"/>
    </source>
</evidence>
<dbReference type="SUPFAM" id="SSF51366">
    <property type="entry name" value="Ribulose-phoshate binding barrel"/>
    <property type="match status" value="1"/>
</dbReference>
<dbReference type="NCBIfam" id="TIGR01740">
    <property type="entry name" value="pyrF"/>
    <property type="match status" value="1"/>
</dbReference>
<dbReference type="InterPro" id="IPR014732">
    <property type="entry name" value="OMPdecase"/>
</dbReference>
<dbReference type="GO" id="GO:0044205">
    <property type="term" value="P:'de novo' UMP biosynthetic process"/>
    <property type="evidence" value="ECO:0007669"/>
    <property type="project" value="UniProtKB-UniRule"/>
</dbReference>
<dbReference type="InterPro" id="IPR013785">
    <property type="entry name" value="Aldolase_TIM"/>
</dbReference>
<feature type="binding site" evidence="7 9">
    <location>
        <position position="185"/>
    </location>
    <ligand>
        <name>substrate</name>
    </ligand>
</feature>
<dbReference type="UniPathway" id="UPA00070">
    <property type="reaction ID" value="UER00120"/>
</dbReference>
<feature type="active site" description="For OMPdecase activity" evidence="8">
    <location>
        <position position="62"/>
    </location>
</feature>
<feature type="binding site" evidence="7 9">
    <location>
        <position position="205"/>
    </location>
    <ligand>
        <name>substrate</name>
    </ligand>
</feature>
<comment type="pathway">
    <text evidence="2 7 10">Pyrimidine metabolism; UMP biosynthesis via de novo pathway; UMP from orotate: step 2/2.</text>
</comment>
<feature type="binding site" evidence="7 9">
    <location>
        <position position="116"/>
    </location>
    <ligand>
        <name>substrate</name>
    </ligand>
</feature>
<feature type="binding site" evidence="7 9">
    <location>
        <position position="176"/>
    </location>
    <ligand>
        <name>substrate</name>
    </ligand>
</feature>
<dbReference type="EMBL" id="JACU01000002">
    <property type="protein sequence ID" value="KMS59939.1"/>
    <property type="molecule type" value="Genomic_DNA"/>
</dbReference>
<dbReference type="PANTHER" id="PTHR32119">
    <property type="entry name" value="OROTIDINE 5'-PHOSPHATE DECARBOXYLASE"/>
    <property type="match status" value="1"/>
</dbReference>
<evidence type="ECO:0000256" key="2">
    <source>
        <dbReference type="ARBA" id="ARBA00004861"/>
    </source>
</evidence>
<evidence type="ECO:0000313" key="12">
    <source>
        <dbReference type="EMBL" id="KMS59939.1"/>
    </source>
</evidence>
<dbReference type="Pfam" id="PF00215">
    <property type="entry name" value="OMPdecase"/>
    <property type="match status" value="1"/>
</dbReference>
<dbReference type="HAMAP" id="MF_01200_B">
    <property type="entry name" value="OMPdecase_type1_B"/>
    <property type="match status" value="1"/>
</dbReference>
<feature type="binding site" evidence="7 9">
    <location>
        <position position="33"/>
    </location>
    <ligand>
        <name>substrate</name>
    </ligand>
</feature>
<comment type="caution">
    <text evidence="12">The sequence shown here is derived from an EMBL/GenBank/DDBJ whole genome shotgun (WGS) entry which is preliminary data.</text>
</comment>
<evidence type="ECO:0000256" key="10">
    <source>
        <dbReference type="RuleBase" id="RU000512"/>
    </source>
</evidence>
<feature type="binding site" evidence="7">
    <location>
        <begin position="60"/>
        <end position="69"/>
    </location>
    <ligand>
        <name>substrate</name>
    </ligand>
</feature>
<dbReference type="RefSeq" id="WP_059150642.1">
    <property type="nucleotide sequence ID" value="NZ_KQ130452.1"/>
</dbReference>
<dbReference type="NCBIfam" id="NF001273">
    <property type="entry name" value="PRK00230.1"/>
    <property type="match status" value="1"/>
</dbReference>
<feature type="domain" description="Orotidine 5'-phosphate decarboxylase" evidence="11">
    <location>
        <begin position="5"/>
        <end position="221"/>
    </location>
</feature>
<dbReference type="PANTHER" id="PTHR32119:SF2">
    <property type="entry name" value="OROTIDINE 5'-PHOSPHATE DECARBOXYLASE"/>
    <property type="match status" value="1"/>
</dbReference>
<dbReference type="InterPro" id="IPR011060">
    <property type="entry name" value="RibuloseP-bd_barrel"/>
</dbReference>
<evidence type="ECO:0000256" key="3">
    <source>
        <dbReference type="ARBA" id="ARBA00022793"/>
    </source>
</evidence>
<name>A0A0J7Y7M2_9SPHN</name>